<dbReference type="Pfam" id="PF00415">
    <property type="entry name" value="RCC1"/>
    <property type="match status" value="1"/>
</dbReference>
<reference evidence="4" key="1">
    <citation type="journal article" date="2015" name="Genome Announc.">
        <title>Draft genome sequence of the cellulolytic fungus Chaetomium globosum.</title>
        <authorList>
            <person name="Cuomo C.A."/>
            <person name="Untereiner W.A."/>
            <person name="Ma L.-J."/>
            <person name="Grabherr M."/>
            <person name="Birren B.W."/>
        </authorList>
    </citation>
    <scope>NUCLEOTIDE SEQUENCE [LARGE SCALE GENOMIC DNA]</scope>
    <source>
        <strain evidence="4">ATCC 6205 / CBS 148.51 / DSM 1962 / NBRC 6347 / NRRL 1970</strain>
    </source>
</reference>
<evidence type="ECO:0000313" key="4">
    <source>
        <dbReference type="Proteomes" id="UP000001056"/>
    </source>
</evidence>
<dbReference type="EMBL" id="CH408030">
    <property type="protein sequence ID" value="EAQ91120.1"/>
    <property type="molecule type" value="Genomic_DNA"/>
</dbReference>
<dbReference type="VEuPathDB" id="FungiDB:CHGG_03055"/>
<evidence type="ECO:0000313" key="3">
    <source>
        <dbReference type="EMBL" id="EAQ91120.1"/>
    </source>
</evidence>
<gene>
    <name evidence="3" type="ORF">CHGG_03055</name>
</gene>
<dbReference type="InterPro" id="IPR000408">
    <property type="entry name" value="Reg_chr_condens"/>
</dbReference>
<evidence type="ECO:0000256" key="1">
    <source>
        <dbReference type="PROSITE-ProRule" id="PRU00235"/>
    </source>
</evidence>
<dbReference type="GO" id="GO:0005085">
    <property type="term" value="F:guanyl-nucleotide exchange factor activity"/>
    <property type="evidence" value="ECO:0007669"/>
    <property type="project" value="TreeGrafter"/>
</dbReference>
<dbReference type="InterPro" id="IPR009091">
    <property type="entry name" value="RCC1/BLIP-II"/>
</dbReference>
<dbReference type="PANTHER" id="PTHR45982:SF5">
    <property type="entry name" value="RCC DOMAIN-CONTAINING PROTEIN ATS1"/>
    <property type="match status" value="1"/>
</dbReference>
<dbReference type="GeneID" id="4389403"/>
<dbReference type="PROSITE" id="PS50012">
    <property type="entry name" value="RCC1_3"/>
    <property type="match status" value="1"/>
</dbReference>
<feature type="compositionally biased region" description="Low complexity" evidence="2">
    <location>
        <begin position="83"/>
        <end position="99"/>
    </location>
</feature>
<dbReference type="HOGENOM" id="CLU_1844847_0_0_1"/>
<dbReference type="OrthoDB" id="5370059at2759"/>
<name>Q2H9P9_CHAGB</name>
<organism evidence="3 4">
    <name type="scientific">Chaetomium globosum (strain ATCC 6205 / CBS 148.51 / DSM 1962 / NBRC 6347 / NRRL 1970)</name>
    <name type="common">Soil fungus</name>
    <dbReference type="NCBI Taxonomy" id="306901"/>
    <lineage>
        <taxon>Eukaryota</taxon>
        <taxon>Fungi</taxon>
        <taxon>Dikarya</taxon>
        <taxon>Ascomycota</taxon>
        <taxon>Pezizomycotina</taxon>
        <taxon>Sordariomycetes</taxon>
        <taxon>Sordariomycetidae</taxon>
        <taxon>Sordariales</taxon>
        <taxon>Chaetomiaceae</taxon>
        <taxon>Chaetomium</taxon>
    </lineage>
</organism>
<feature type="region of interest" description="Disordered" evidence="2">
    <location>
        <begin position="75"/>
        <end position="108"/>
    </location>
</feature>
<accession>Q2H9P9</accession>
<dbReference type="RefSeq" id="XP_001229571.1">
    <property type="nucleotide sequence ID" value="XM_001229570.1"/>
</dbReference>
<dbReference type="SUPFAM" id="SSF50985">
    <property type="entry name" value="RCC1/BLIP-II"/>
    <property type="match status" value="1"/>
</dbReference>
<dbReference type="AlphaFoldDB" id="Q2H9P9"/>
<evidence type="ECO:0000256" key="2">
    <source>
        <dbReference type="SAM" id="MobiDB-lite"/>
    </source>
</evidence>
<feature type="repeat" description="RCC1" evidence="1">
    <location>
        <begin position="2"/>
        <end position="60"/>
    </location>
</feature>
<dbReference type="STRING" id="306901.Q2H9P9"/>
<dbReference type="PANTHER" id="PTHR45982">
    <property type="entry name" value="REGULATOR OF CHROMOSOME CONDENSATION"/>
    <property type="match status" value="1"/>
</dbReference>
<dbReference type="GO" id="GO:0005737">
    <property type="term" value="C:cytoplasm"/>
    <property type="evidence" value="ECO:0007669"/>
    <property type="project" value="TreeGrafter"/>
</dbReference>
<dbReference type="InParanoid" id="Q2H9P9"/>
<protein>
    <submittedName>
        <fullName evidence="3">Uncharacterized protein</fullName>
    </submittedName>
</protein>
<proteinExistence type="predicted"/>
<dbReference type="InterPro" id="IPR051553">
    <property type="entry name" value="Ran_GTPase-activating"/>
</dbReference>
<keyword evidence="4" id="KW-1185">Reference proteome</keyword>
<dbReference type="PROSITE" id="PS00626">
    <property type="entry name" value="RCC1_2"/>
    <property type="match status" value="1"/>
</dbReference>
<sequence length="139" mass="14083">MILIQALGSNGSGQLGIGHKEDVSAPQPVLLPSSITTASPPPKLKSIAAGGNHTLLLFESGDLLWSGDHTTGACGPVTTTAATSPDDNSNTTTSSSLTPQFRPVDLTSLPPGSKPIHVATTWTATILVTTTTSPVSARA</sequence>
<dbReference type="Proteomes" id="UP000001056">
    <property type="component" value="Unassembled WGS sequence"/>
</dbReference>
<dbReference type="Gene3D" id="2.130.10.30">
    <property type="entry name" value="Regulator of chromosome condensation 1/beta-lactamase-inhibitor protein II"/>
    <property type="match status" value="1"/>
</dbReference>